<dbReference type="AlphaFoldDB" id="A0AAD6NAF6"/>
<reference evidence="1" key="1">
    <citation type="journal article" date="2023" name="IMA Fungus">
        <title>Comparative genomic study of the Penicillium genus elucidates a diverse pangenome and 15 lateral gene transfer events.</title>
        <authorList>
            <person name="Petersen C."/>
            <person name="Sorensen T."/>
            <person name="Nielsen M.R."/>
            <person name="Sondergaard T.E."/>
            <person name="Sorensen J.L."/>
            <person name="Fitzpatrick D.A."/>
            <person name="Frisvad J.C."/>
            <person name="Nielsen K.L."/>
        </authorList>
    </citation>
    <scope>NUCLEOTIDE SEQUENCE</scope>
    <source>
        <strain evidence="1">IBT 15450</strain>
    </source>
</reference>
<organism evidence="1 2">
    <name type="scientific">Penicillium canescens</name>
    <dbReference type="NCBI Taxonomy" id="5083"/>
    <lineage>
        <taxon>Eukaryota</taxon>
        <taxon>Fungi</taxon>
        <taxon>Dikarya</taxon>
        <taxon>Ascomycota</taxon>
        <taxon>Pezizomycotina</taxon>
        <taxon>Eurotiomycetes</taxon>
        <taxon>Eurotiomycetidae</taxon>
        <taxon>Eurotiales</taxon>
        <taxon>Aspergillaceae</taxon>
        <taxon>Penicillium</taxon>
    </lineage>
</organism>
<accession>A0AAD6NAF6</accession>
<dbReference type="Proteomes" id="UP001219568">
    <property type="component" value="Unassembled WGS sequence"/>
</dbReference>
<keyword evidence="2" id="KW-1185">Reference proteome</keyword>
<evidence type="ECO:0000313" key="2">
    <source>
        <dbReference type="Proteomes" id="UP001219568"/>
    </source>
</evidence>
<name>A0AAD6NAF6_PENCN</name>
<gene>
    <name evidence="1" type="ORF">N7460_006307</name>
</gene>
<protein>
    <submittedName>
        <fullName evidence="1">Uncharacterized protein</fullName>
    </submittedName>
</protein>
<comment type="caution">
    <text evidence="1">The sequence shown here is derived from an EMBL/GenBank/DDBJ whole genome shotgun (WGS) entry which is preliminary data.</text>
</comment>
<sequence length="134" mass="14707">MLNAEAHKLRNAWAVTTEEKSTSSGRLNPQRSTGDVVEIMSRCRVVPQATGREGLRCRLLHSHSTSGCMRIELKAKACVVFSWLEAISTRRCMIVSEGEETKLDLYRPVVDNLSSVAGKATSLSQVSSEKANQA</sequence>
<proteinExistence type="predicted"/>
<evidence type="ECO:0000313" key="1">
    <source>
        <dbReference type="EMBL" id="KAJ6044952.1"/>
    </source>
</evidence>
<dbReference type="EMBL" id="JAQJZL010000004">
    <property type="protein sequence ID" value="KAJ6044952.1"/>
    <property type="molecule type" value="Genomic_DNA"/>
</dbReference>
<reference evidence="1" key="2">
    <citation type="submission" date="2023-01" db="EMBL/GenBank/DDBJ databases">
        <authorList>
            <person name="Petersen C."/>
        </authorList>
    </citation>
    <scope>NUCLEOTIDE SEQUENCE</scope>
    <source>
        <strain evidence="1">IBT 15450</strain>
    </source>
</reference>